<protein>
    <submittedName>
        <fullName evidence="2">Uncharacterized protein</fullName>
    </submittedName>
</protein>
<dbReference type="Proteomes" id="UP000232323">
    <property type="component" value="Unassembled WGS sequence"/>
</dbReference>
<proteinExistence type="predicted"/>
<accession>A0A250XBI4</accession>
<organism evidence="2 3">
    <name type="scientific">Chlamydomonas eustigma</name>
    <dbReference type="NCBI Taxonomy" id="1157962"/>
    <lineage>
        <taxon>Eukaryota</taxon>
        <taxon>Viridiplantae</taxon>
        <taxon>Chlorophyta</taxon>
        <taxon>core chlorophytes</taxon>
        <taxon>Chlorophyceae</taxon>
        <taxon>CS clade</taxon>
        <taxon>Chlamydomonadales</taxon>
        <taxon>Chlamydomonadaceae</taxon>
        <taxon>Chlamydomonas</taxon>
    </lineage>
</organism>
<evidence type="ECO:0000313" key="3">
    <source>
        <dbReference type="Proteomes" id="UP000232323"/>
    </source>
</evidence>
<sequence length="397" mass="43009">MLKLLIACTARPLVTEERTVSKELDVTTNQRHHLRMSGKNYGSRDTYQNCNQEGHGGISLHFPSTAVSDTELRTLPDPAFPLKDCTLPDFPMSPNWEDIAPGRSAAQALQNEQDLSRDSHVTDNSCNHRSFTLRSIRKSSNTQNLVLTVPRSPSSRIACQDLILLPLGNDLTTSSTWPCLAAPALSAQVGVYIDDRGKSDIELLRQSAPISMFHHKEVFMHSELELPLGQNRTPDDSAVAFSSSPATKAAASPAGATSKLKVNMLIPVAEEEASKPPKDSLAWAILPRKKGEPRLSPNIVRGFEVKESGMRSATSLPVGAARDASPCLGSPSGLHTQEAGPAKMMPRFHSHQSGFWSVMSSLASLPAVERLHHASTSSIPGGAGNKALMRRSEHHIK</sequence>
<name>A0A250XBI4_9CHLO</name>
<evidence type="ECO:0000313" key="2">
    <source>
        <dbReference type="EMBL" id="GAX80130.1"/>
    </source>
</evidence>
<gene>
    <name evidence="2" type="ORF">CEUSTIGMA_g7568.t1</name>
</gene>
<comment type="caution">
    <text evidence="2">The sequence shown here is derived from an EMBL/GenBank/DDBJ whole genome shotgun (WGS) entry which is preliminary data.</text>
</comment>
<dbReference type="AlphaFoldDB" id="A0A250XBI4"/>
<keyword evidence="3" id="KW-1185">Reference proteome</keyword>
<feature type="region of interest" description="Disordered" evidence="1">
    <location>
        <begin position="375"/>
        <end position="397"/>
    </location>
</feature>
<evidence type="ECO:0000256" key="1">
    <source>
        <dbReference type="SAM" id="MobiDB-lite"/>
    </source>
</evidence>
<reference evidence="2 3" key="1">
    <citation type="submission" date="2017-08" db="EMBL/GenBank/DDBJ databases">
        <title>Acidophilic green algal genome provides insights into adaptation to an acidic environment.</title>
        <authorList>
            <person name="Hirooka S."/>
            <person name="Hirose Y."/>
            <person name="Kanesaki Y."/>
            <person name="Higuchi S."/>
            <person name="Fujiwara T."/>
            <person name="Onuma R."/>
            <person name="Era A."/>
            <person name="Ohbayashi R."/>
            <person name="Uzuka A."/>
            <person name="Nozaki H."/>
            <person name="Yoshikawa H."/>
            <person name="Miyagishima S.Y."/>
        </authorList>
    </citation>
    <scope>NUCLEOTIDE SEQUENCE [LARGE SCALE GENOMIC DNA]</scope>
    <source>
        <strain evidence="2 3">NIES-2499</strain>
    </source>
</reference>
<feature type="compositionally biased region" description="Basic residues" evidence="1">
    <location>
        <begin position="388"/>
        <end position="397"/>
    </location>
</feature>
<dbReference type="EMBL" id="BEGY01000049">
    <property type="protein sequence ID" value="GAX80130.1"/>
    <property type="molecule type" value="Genomic_DNA"/>
</dbReference>